<dbReference type="PANTHER" id="PTHR34461:SF4">
    <property type="entry name" value="OS01G0101800 PROTEIN"/>
    <property type="match status" value="1"/>
</dbReference>
<sequence>MDTVPRYRKRNQPSGTLTRTRSQLYHHRNRSGQLRFDPVPVQDEPYVELLGFRRINCKKPKRHDDELPRPPTKDLRARRVYSPPQSTNPGLIESTFPKGSAEATESPDLGLFCEARGFGGDCSEKIDGLDGATTLLDVEICGGSNSKVNEDVGKLEAEVPAKDTPCTGNVSSLKSKFVLRPRFQGKLFKAPGSVNYRRLFPFLKDTVRDDSGTPKLGFCQKDEEGRQGFQLPLSSQSQEESKQELKTDATAYYGVKDVASDLHNDDLKQLSSHGNNLDRAEASTAQEFGILNEECIQTTPPDADICVNSEVNVKPMDFTRSTPENAGEGSCLKADKGKYSLKSKSVPRQHLHRKLFKTPGSISYKRLLPFLMDLTKDDSDASKSDHQDEANMHAKSSQLPLSSQSEEASIDEHKTNSSPMHGTVESNGLETYVLVNPSNELSHGNQPKLAPSQDLPELSTQLDAKEVVCGDLSAPSVNEHTQNFAVASKDECLSASELNPCSVMVDDFHSAKNVAHNDGIKEVQNKISRQHNNESPPKDQNMLYINGDVSELTYVHHSSKEKGFTIAYDESKQSVNLEEHESVSRFPPECQTLSQLDPNVLDAEENVTSLNHVRVSNDIFRAPPENITSEKSDMAGDSGDKAGSVQNGIVLCSSRPSKGSDNQNASEIENGSESKITSVLKRCPQLKLLKQAGSLNYKRLLPFLLNTMNDDSCASVNDHYPKLAKSMDQTPLLPISTSNLQLTPVNGSNGCVPMEHCAGNSGPQQQTGLQACDLNNDSSQIPEYQSSHDSCNVIQLQDEQVILNGLCKPESSTDTSISVHGIDLPITTLAPMINKVTNREEKAPPISSMSLSVFSEVKGNNSFLMPSNEKLPETHECCQSLSQLQVVEQLRVPAIGLKKGILKRNPRGCRGVCTCLNCVSFRLHAERAFEFSKNQLLDAEEVAHDLMKELFHLRNMLESSADSANNNPVFDGSQVKEACRKACAAEEVAKDRLSQMHDDLNTHCRITSLQPPTVTFAVPVEEKVIQPGG</sequence>
<name>A0A445KP85_GLYSO</name>
<feature type="region of interest" description="Disordered" evidence="1">
    <location>
        <begin position="80"/>
        <end position="100"/>
    </location>
</feature>
<keyword evidence="3" id="KW-1185">Reference proteome</keyword>
<evidence type="ECO:0000313" key="2">
    <source>
        <dbReference type="EMBL" id="RZC12548.1"/>
    </source>
</evidence>
<feature type="compositionally biased region" description="Basic residues" evidence="1">
    <location>
        <begin position="1"/>
        <end position="11"/>
    </location>
</feature>
<accession>A0A445KP85</accession>
<gene>
    <name evidence="2" type="ORF">D0Y65_012358</name>
</gene>
<dbReference type="PANTHER" id="PTHR34461">
    <property type="entry name" value="EXPRESSED PROTEIN"/>
    <property type="match status" value="1"/>
</dbReference>
<comment type="caution">
    <text evidence="2">The sequence shown here is derived from an EMBL/GenBank/DDBJ whole genome shotgun (WGS) entry which is preliminary data.</text>
</comment>
<feature type="compositionally biased region" description="Basic and acidic residues" evidence="1">
    <location>
        <begin position="378"/>
        <end position="392"/>
    </location>
</feature>
<dbReference type="Gramene" id="XM_028376947.1">
    <property type="protein sequence ID" value="XP_028232748.1"/>
    <property type="gene ID" value="LOC114412860"/>
</dbReference>
<feature type="region of interest" description="Disordered" evidence="1">
    <location>
        <begin position="378"/>
        <end position="424"/>
    </location>
</feature>
<feature type="region of interest" description="Disordered" evidence="1">
    <location>
        <begin position="651"/>
        <end position="674"/>
    </location>
</feature>
<feature type="compositionally biased region" description="Polar residues" evidence="1">
    <location>
        <begin position="654"/>
        <end position="674"/>
    </location>
</feature>
<dbReference type="EMBL" id="QZWG01000005">
    <property type="protein sequence ID" value="RZC12548.1"/>
    <property type="molecule type" value="Genomic_DNA"/>
</dbReference>
<feature type="region of interest" description="Disordered" evidence="1">
    <location>
        <begin position="1"/>
        <end position="22"/>
    </location>
</feature>
<reference evidence="2 3" key="1">
    <citation type="submission" date="2018-09" db="EMBL/GenBank/DDBJ databases">
        <title>A high-quality reference genome of wild soybean provides a powerful tool to mine soybean genomes.</title>
        <authorList>
            <person name="Xie M."/>
            <person name="Chung C.Y.L."/>
            <person name="Li M.-W."/>
            <person name="Wong F.-L."/>
            <person name="Chan T.-F."/>
            <person name="Lam H.-M."/>
        </authorList>
    </citation>
    <scope>NUCLEOTIDE SEQUENCE [LARGE SCALE GENOMIC DNA]</scope>
    <source>
        <strain evidence="3">cv. W05</strain>
        <tissue evidence="2">Hypocotyl of etiolated seedlings</tissue>
    </source>
</reference>
<proteinExistence type="predicted"/>
<feature type="compositionally biased region" description="Polar residues" evidence="1">
    <location>
        <begin position="12"/>
        <end position="22"/>
    </location>
</feature>
<protein>
    <submittedName>
        <fullName evidence="2">Uncharacterized protein</fullName>
    </submittedName>
</protein>
<organism evidence="2 3">
    <name type="scientific">Glycine soja</name>
    <name type="common">Wild soybean</name>
    <dbReference type="NCBI Taxonomy" id="3848"/>
    <lineage>
        <taxon>Eukaryota</taxon>
        <taxon>Viridiplantae</taxon>
        <taxon>Streptophyta</taxon>
        <taxon>Embryophyta</taxon>
        <taxon>Tracheophyta</taxon>
        <taxon>Spermatophyta</taxon>
        <taxon>Magnoliopsida</taxon>
        <taxon>eudicotyledons</taxon>
        <taxon>Gunneridae</taxon>
        <taxon>Pentapetalae</taxon>
        <taxon>rosids</taxon>
        <taxon>fabids</taxon>
        <taxon>Fabales</taxon>
        <taxon>Fabaceae</taxon>
        <taxon>Papilionoideae</taxon>
        <taxon>50 kb inversion clade</taxon>
        <taxon>NPAAA clade</taxon>
        <taxon>indigoferoid/millettioid clade</taxon>
        <taxon>Phaseoleae</taxon>
        <taxon>Glycine</taxon>
        <taxon>Glycine subgen. Soja</taxon>
    </lineage>
</organism>
<feature type="compositionally biased region" description="Low complexity" evidence="1">
    <location>
        <begin position="396"/>
        <end position="407"/>
    </location>
</feature>
<evidence type="ECO:0000313" key="3">
    <source>
        <dbReference type="Proteomes" id="UP000289340"/>
    </source>
</evidence>
<evidence type="ECO:0000256" key="1">
    <source>
        <dbReference type="SAM" id="MobiDB-lite"/>
    </source>
</evidence>
<dbReference type="AlphaFoldDB" id="A0A445KP85"/>
<dbReference type="Proteomes" id="UP000289340">
    <property type="component" value="Chromosome 5"/>
</dbReference>